<reference evidence="1" key="1">
    <citation type="journal article" date="2014" name="Front. Microbiol.">
        <title>High frequency of phylogenetically diverse reductive dehalogenase-homologous genes in deep subseafloor sedimentary metagenomes.</title>
        <authorList>
            <person name="Kawai M."/>
            <person name="Futagami T."/>
            <person name="Toyoda A."/>
            <person name="Takaki Y."/>
            <person name="Nishi S."/>
            <person name="Hori S."/>
            <person name="Arai W."/>
            <person name="Tsubouchi T."/>
            <person name="Morono Y."/>
            <person name="Uchiyama I."/>
            <person name="Ito T."/>
            <person name="Fujiyama A."/>
            <person name="Inagaki F."/>
            <person name="Takami H."/>
        </authorList>
    </citation>
    <scope>NUCLEOTIDE SEQUENCE</scope>
    <source>
        <strain evidence="1">Expedition CK06-06</strain>
    </source>
</reference>
<proteinExistence type="predicted"/>
<accession>X1BM68</accession>
<gene>
    <name evidence="1" type="ORF">S01H4_22140</name>
</gene>
<evidence type="ECO:0008006" key="2">
    <source>
        <dbReference type="Google" id="ProtNLM"/>
    </source>
</evidence>
<comment type="caution">
    <text evidence="1">The sequence shown here is derived from an EMBL/GenBank/DDBJ whole genome shotgun (WGS) entry which is preliminary data.</text>
</comment>
<dbReference type="EMBL" id="BART01010104">
    <property type="protein sequence ID" value="GAG85173.1"/>
    <property type="molecule type" value="Genomic_DNA"/>
</dbReference>
<dbReference type="AlphaFoldDB" id="X1BM68"/>
<organism evidence="1">
    <name type="scientific">marine sediment metagenome</name>
    <dbReference type="NCBI Taxonomy" id="412755"/>
    <lineage>
        <taxon>unclassified sequences</taxon>
        <taxon>metagenomes</taxon>
        <taxon>ecological metagenomes</taxon>
    </lineage>
</organism>
<dbReference type="Gene3D" id="2.60.120.260">
    <property type="entry name" value="Galactose-binding domain-like"/>
    <property type="match status" value="1"/>
</dbReference>
<name>X1BM68_9ZZZZ</name>
<evidence type="ECO:0000313" key="1">
    <source>
        <dbReference type="EMBL" id="GAG85173.1"/>
    </source>
</evidence>
<sequence length="150" mass="16910">MIISIPLKNEIDFDGTYKGIGGMIKWETENTSTSGYLNLISIFSKRNSDINPRSEGIAYAYTEVISPDNRDVRVTLGSNDGSKMWINNEVVYNKHAGRNAVADQEVLTVKLKKGKNKILVKIENLGASWGLYLRIVDPENELEIKKFEDQ</sequence>
<protein>
    <recommendedName>
        <fullName evidence="2">PA14 domain-containing protein</fullName>
    </recommendedName>
</protein>